<dbReference type="InterPro" id="IPR019748">
    <property type="entry name" value="FERM_central"/>
</dbReference>
<feature type="compositionally biased region" description="Low complexity" evidence="6">
    <location>
        <begin position="20"/>
        <end position="34"/>
    </location>
</feature>
<organism evidence="8 9">
    <name type="scientific">Bos indicus</name>
    <name type="common">Zebu</name>
    <dbReference type="NCBI Taxonomy" id="9915"/>
    <lineage>
        <taxon>Eukaryota</taxon>
        <taxon>Metazoa</taxon>
        <taxon>Chordata</taxon>
        <taxon>Craniata</taxon>
        <taxon>Vertebrata</taxon>
        <taxon>Euteleostomi</taxon>
        <taxon>Mammalia</taxon>
        <taxon>Eutheria</taxon>
        <taxon>Laurasiatheria</taxon>
        <taxon>Artiodactyla</taxon>
        <taxon>Ruminantia</taxon>
        <taxon>Pecora</taxon>
        <taxon>Bovidae</taxon>
        <taxon>Bovinae</taxon>
        <taxon>Bos</taxon>
    </lineage>
</organism>
<dbReference type="InterPro" id="IPR008379">
    <property type="entry name" value="Band_4.1_C"/>
</dbReference>
<dbReference type="CDD" id="cd14473">
    <property type="entry name" value="FERM_B-lobe"/>
    <property type="match status" value="1"/>
</dbReference>
<evidence type="ECO:0000256" key="5">
    <source>
        <dbReference type="ARBA" id="ARBA00023212"/>
    </source>
</evidence>
<feature type="region of interest" description="Disordered" evidence="6">
    <location>
        <begin position="464"/>
        <end position="528"/>
    </location>
</feature>
<dbReference type="InterPro" id="IPR029071">
    <property type="entry name" value="Ubiquitin-like_domsf"/>
</dbReference>
<evidence type="ECO:0000259" key="7">
    <source>
        <dbReference type="PROSITE" id="PS50057"/>
    </source>
</evidence>
<dbReference type="InterPro" id="IPR019749">
    <property type="entry name" value="Band_41_domain"/>
</dbReference>
<protein>
    <submittedName>
        <fullName evidence="9">Band 4.1-like protein 3 isoform X26</fullName>
    </submittedName>
</protein>
<feature type="compositionally biased region" description="Basic and acidic residues" evidence="6">
    <location>
        <begin position="499"/>
        <end position="512"/>
    </location>
</feature>
<dbReference type="SMART" id="SM01196">
    <property type="entry name" value="FERM_C"/>
    <property type="match status" value="1"/>
</dbReference>
<dbReference type="InterPro" id="IPR000299">
    <property type="entry name" value="FERM_domain"/>
</dbReference>
<dbReference type="GeneID" id="109577891"/>
<dbReference type="PROSITE" id="PS00661">
    <property type="entry name" value="FERM_2"/>
    <property type="match status" value="1"/>
</dbReference>
<accession>A0ABM4RHJ7</accession>
<dbReference type="InterPro" id="IPR007477">
    <property type="entry name" value="SAB_dom"/>
</dbReference>
<name>A0ABM4RHJ7_BOSIN</name>
<dbReference type="PIRSF" id="PIRSF002304">
    <property type="entry name" value="Membrane_skeletal_4_1"/>
    <property type="match status" value="1"/>
</dbReference>
<dbReference type="PANTHER" id="PTHR23280:SF20">
    <property type="entry name" value="BAND 4.1-LIKE PROTEIN 3"/>
    <property type="match status" value="1"/>
</dbReference>
<dbReference type="PROSITE" id="PS50057">
    <property type="entry name" value="FERM_3"/>
    <property type="match status" value="1"/>
</dbReference>
<dbReference type="InterPro" id="IPR019747">
    <property type="entry name" value="FERM_CS"/>
</dbReference>
<gene>
    <name evidence="9" type="primary">EPB41L3</name>
</gene>
<dbReference type="Pfam" id="PF04382">
    <property type="entry name" value="SAB"/>
    <property type="match status" value="1"/>
</dbReference>
<dbReference type="CDD" id="cd13184">
    <property type="entry name" value="FERM_C_4_1_family"/>
    <property type="match status" value="1"/>
</dbReference>
<sequence length="854" mass="95333">MTTESGSDSESKPEQEAEPQEAAGREGAQPGAQPGPEPAAEEQPQAPEQFEEAAAHSTPVRKEVTDKDQEFAAGPAKQLEYQQLEDDKLSQKSSSSKLSRSPLKIVKKPKSMQCKVILLDGSEYTCDVEKRSRGQVLFDKVCEHLNLLEKDYFGLTYRDAENQKNWLDPAKEIKKQIRSGAWHFSFNVKFYPPDPAQLSEDITRYYLCLQLRDDIVSGRLPCSFVTLALLGSYTVQSELGDYDPDECGSDYISEFRFAPNHTKELEDKVIELHKSHRGMTPAEAEMHFLENAKKLSMYGVDLHHAKDSEGVDIMLGVCASGLLIYRDRLRINRFAWPKVLKISYKRNNFYIKIRPGEFEQFESTIGFKLPNHRAAKRLWKVCVEHHTFFRLLLPEAPPKKFLTLGSKFRYSGRTQAQTRRASALIDRPAPYFERSSSKRYTMSRSLDGEVGTGQYITTKGMSQTNLITTVTPEKKAEEERDEEEDRRKKAEEATPVAAVRHEGKTDSERTDTAADGETTATEELDKTQDDLMKHQTNISELKRTFLETSTDTAITNEWEKRLSTSPVRLAARQEDAPMIEPLVPEEKTETKMESSDIETETAQQPQPPTVEKVVQETVLVEERHVMNVHASGDACYVAGDDADTATQAAPADASDAKEKEGSALTEGAKEEKGEVADKVVVEQDEMATASCEPEEEQTAAVHVSETLEQKPHFESSTVKTETISFGSVSPGEVKLEISTKEVPVVHTETKTITYESSQVDLGADLEPGVLMSAQTITSETTSTTTTTHITKTVKGGISETRIEKRIVITGDADIDHDQALAQAIKEAKEQHPDMSVTKVVVHKETEISPEDGED</sequence>
<feature type="compositionally biased region" description="Basic and acidic residues" evidence="6">
    <location>
        <begin position="654"/>
        <end position="672"/>
    </location>
</feature>
<keyword evidence="8" id="KW-1185">Reference proteome</keyword>
<dbReference type="InterPro" id="IPR011993">
    <property type="entry name" value="PH-like_dom_sf"/>
</dbReference>
<dbReference type="SMART" id="SM01195">
    <property type="entry name" value="FA"/>
    <property type="match status" value="1"/>
</dbReference>
<dbReference type="InterPro" id="IPR035963">
    <property type="entry name" value="FERM_2"/>
</dbReference>
<dbReference type="Gene3D" id="2.30.29.30">
    <property type="entry name" value="Pleckstrin-homology domain (PH domain)/Phosphotyrosine-binding domain (PTB)"/>
    <property type="match status" value="1"/>
</dbReference>
<feature type="region of interest" description="Disordered" evidence="6">
    <location>
        <begin position="586"/>
        <end position="610"/>
    </location>
</feature>
<evidence type="ECO:0000256" key="1">
    <source>
        <dbReference type="ARBA" id="ARBA00004245"/>
    </source>
</evidence>
<proteinExistence type="predicted"/>
<dbReference type="SUPFAM" id="SSF54236">
    <property type="entry name" value="Ubiquitin-like"/>
    <property type="match status" value="1"/>
</dbReference>
<dbReference type="Gene3D" id="3.10.20.90">
    <property type="entry name" value="Phosphatidylinositol 3-kinase Catalytic Subunit, Chain A, domain 1"/>
    <property type="match status" value="1"/>
</dbReference>
<feature type="region of interest" description="Disordered" evidence="6">
    <location>
        <begin position="1"/>
        <end position="71"/>
    </location>
</feature>
<dbReference type="RefSeq" id="XP_070635021.1">
    <property type="nucleotide sequence ID" value="XM_070778920.1"/>
</dbReference>
<feature type="compositionally biased region" description="Basic and acidic residues" evidence="6">
    <location>
        <begin position="60"/>
        <end position="70"/>
    </location>
</feature>
<dbReference type="Gene3D" id="1.20.80.10">
    <property type="match status" value="1"/>
</dbReference>
<dbReference type="InterPro" id="IPR030691">
    <property type="entry name" value="Band4.1-L3_FERM_F1"/>
</dbReference>
<dbReference type="PRINTS" id="PR00935">
    <property type="entry name" value="BAND41"/>
</dbReference>
<feature type="region of interest" description="Disordered" evidence="6">
    <location>
        <begin position="646"/>
        <end position="672"/>
    </location>
</feature>
<dbReference type="PANTHER" id="PTHR23280">
    <property type="entry name" value="4.1 G PROTEIN"/>
    <property type="match status" value="1"/>
</dbReference>
<dbReference type="InterPro" id="IPR014847">
    <property type="entry name" value="FA"/>
</dbReference>
<dbReference type="Proteomes" id="UP001652663">
    <property type="component" value="Chromosome 24"/>
</dbReference>
<dbReference type="InterPro" id="IPR018979">
    <property type="entry name" value="FERM_N"/>
</dbReference>
<evidence type="ECO:0000313" key="8">
    <source>
        <dbReference type="Proteomes" id="UP001652663"/>
    </source>
</evidence>
<dbReference type="InterPro" id="IPR018980">
    <property type="entry name" value="FERM_PH-like_C"/>
</dbReference>
<dbReference type="SMART" id="SM00295">
    <property type="entry name" value="B41"/>
    <property type="match status" value="1"/>
</dbReference>
<keyword evidence="4" id="KW-0009">Actin-binding</keyword>
<dbReference type="SUPFAM" id="SSF47031">
    <property type="entry name" value="Second domain of FERM"/>
    <property type="match status" value="1"/>
</dbReference>
<evidence type="ECO:0000313" key="9">
    <source>
        <dbReference type="RefSeq" id="XP_070635021.1"/>
    </source>
</evidence>
<dbReference type="Pfam" id="PF09379">
    <property type="entry name" value="FERM_N"/>
    <property type="match status" value="1"/>
</dbReference>
<dbReference type="CDD" id="cd17203">
    <property type="entry name" value="FERM_F1_EPB41L3"/>
    <property type="match status" value="1"/>
</dbReference>
<keyword evidence="3" id="KW-0597">Phosphoprotein</keyword>
<dbReference type="SUPFAM" id="SSF50729">
    <property type="entry name" value="PH domain-like"/>
    <property type="match status" value="1"/>
</dbReference>
<reference evidence="9" key="1">
    <citation type="submission" date="2025-08" db="UniProtKB">
        <authorList>
            <consortium name="RefSeq"/>
        </authorList>
    </citation>
    <scope>IDENTIFICATION</scope>
    <source>
        <tissue evidence="9">Blood</tissue>
    </source>
</reference>
<keyword evidence="2" id="KW-0963">Cytoplasm</keyword>
<dbReference type="Pfam" id="PF08736">
    <property type="entry name" value="FA"/>
    <property type="match status" value="1"/>
</dbReference>
<evidence type="ECO:0000256" key="6">
    <source>
        <dbReference type="SAM" id="MobiDB-lite"/>
    </source>
</evidence>
<feature type="domain" description="FERM" evidence="7">
    <location>
        <begin position="112"/>
        <end position="393"/>
    </location>
</feature>
<evidence type="ECO:0000256" key="2">
    <source>
        <dbReference type="ARBA" id="ARBA00022490"/>
    </source>
</evidence>
<dbReference type="Pfam" id="PF00373">
    <property type="entry name" value="FERM_M"/>
    <property type="match status" value="1"/>
</dbReference>
<evidence type="ECO:0000256" key="3">
    <source>
        <dbReference type="ARBA" id="ARBA00022553"/>
    </source>
</evidence>
<dbReference type="InterPro" id="IPR000798">
    <property type="entry name" value="Ez/rad/moesin-like"/>
</dbReference>
<dbReference type="InterPro" id="IPR014352">
    <property type="entry name" value="FERM/acyl-CoA-bd_prot_sf"/>
</dbReference>
<comment type="subcellular location">
    <subcellularLocation>
        <location evidence="1">Cytoplasm</location>
        <location evidence="1">Cytoskeleton</location>
    </subcellularLocation>
</comment>
<dbReference type="Pfam" id="PF09380">
    <property type="entry name" value="FERM_C"/>
    <property type="match status" value="1"/>
</dbReference>
<dbReference type="PROSITE" id="PS00660">
    <property type="entry name" value="FERM_1"/>
    <property type="match status" value="1"/>
</dbReference>
<evidence type="ECO:0000256" key="4">
    <source>
        <dbReference type="ARBA" id="ARBA00023203"/>
    </source>
</evidence>
<keyword evidence="5" id="KW-0206">Cytoskeleton</keyword>
<dbReference type="Pfam" id="PF05902">
    <property type="entry name" value="4_1_CTD"/>
    <property type="match status" value="1"/>
</dbReference>
<dbReference type="PRINTS" id="PR00661">
    <property type="entry name" value="ERMFAMILY"/>
</dbReference>